<keyword evidence="1" id="KW-1133">Transmembrane helix</keyword>
<organism evidence="2 3">
    <name type="scientific">Nocardiopsis terrae</name>
    <dbReference type="NCBI Taxonomy" id="372655"/>
    <lineage>
        <taxon>Bacteria</taxon>
        <taxon>Bacillati</taxon>
        <taxon>Actinomycetota</taxon>
        <taxon>Actinomycetes</taxon>
        <taxon>Streptosporangiales</taxon>
        <taxon>Nocardiopsidaceae</taxon>
        <taxon>Nocardiopsis</taxon>
    </lineage>
</organism>
<accession>A0ABR9HJN7</accession>
<dbReference type="Proteomes" id="UP000598217">
    <property type="component" value="Unassembled WGS sequence"/>
</dbReference>
<comment type="caution">
    <text evidence="2">The sequence shown here is derived from an EMBL/GenBank/DDBJ whole genome shotgun (WGS) entry which is preliminary data.</text>
</comment>
<proteinExistence type="predicted"/>
<evidence type="ECO:0000313" key="3">
    <source>
        <dbReference type="Proteomes" id="UP000598217"/>
    </source>
</evidence>
<reference evidence="2 3" key="1">
    <citation type="submission" date="2020-10" db="EMBL/GenBank/DDBJ databases">
        <title>Sequencing the genomes of 1000 actinobacteria strains.</title>
        <authorList>
            <person name="Klenk H.-P."/>
        </authorList>
    </citation>
    <scope>NUCLEOTIDE SEQUENCE [LARGE SCALE GENOMIC DNA]</scope>
    <source>
        <strain evidence="2 3">DSM 45157</strain>
    </source>
</reference>
<evidence type="ECO:0000313" key="2">
    <source>
        <dbReference type="EMBL" id="MBE1459222.1"/>
    </source>
</evidence>
<dbReference type="EMBL" id="JADBDY010000001">
    <property type="protein sequence ID" value="MBE1459222.1"/>
    <property type="molecule type" value="Genomic_DNA"/>
</dbReference>
<keyword evidence="3" id="KW-1185">Reference proteome</keyword>
<dbReference type="RefSeq" id="WP_191272428.1">
    <property type="nucleotide sequence ID" value="NZ_BMXJ01000005.1"/>
</dbReference>
<gene>
    <name evidence="2" type="ORF">H4W79_003436</name>
</gene>
<feature type="transmembrane region" description="Helical" evidence="1">
    <location>
        <begin position="37"/>
        <end position="54"/>
    </location>
</feature>
<sequence>MSEKNSRVNSYMAVTGLFCALVAIISAVDPVPALRTPMLIACVIVFAAMAFLLGKEAKAQKKPEKGADRQS</sequence>
<name>A0ABR9HJN7_9ACTN</name>
<keyword evidence="1" id="KW-0472">Membrane</keyword>
<keyword evidence="1" id="KW-0812">Transmembrane</keyword>
<protein>
    <submittedName>
        <fullName evidence="2">FtsH-binding integral membrane protein</fullName>
    </submittedName>
</protein>
<evidence type="ECO:0000256" key="1">
    <source>
        <dbReference type="SAM" id="Phobius"/>
    </source>
</evidence>